<keyword evidence="2" id="KW-1185">Reference proteome</keyword>
<dbReference type="OrthoDB" id="2402896at2759"/>
<protein>
    <submittedName>
        <fullName evidence="1">Uncharacterized protein</fullName>
    </submittedName>
</protein>
<organism evidence="1 2">
    <name type="scientific">Carnegiea gigantea</name>
    <dbReference type="NCBI Taxonomy" id="171969"/>
    <lineage>
        <taxon>Eukaryota</taxon>
        <taxon>Viridiplantae</taxon>
        <taxon>Streptophyta</taxon>
        <taxon>Embryophyta</taxon>
        <taxon>Tracheophyta</taxon>
        <taxon>Spermatophyta</taxon>
        <taxon>Magnoliopsida</taxon>
        <taxon>eudicotyledons</taxon>
        <taxon>Gunneridae</taxon>
        <taxon>Pentapetalae</taxon>
        <taxon>Caryophyllales</taxon>
        <taxon>Cactineae</taxon>
        <taxon>Cactaceae</taxon>
        <taxon>Cactoideae</taxon>
        <taxon>Echinocereeae</taxon>
        <taxon>Carnegiea</taxon>
    </lineage>
</organism>
<dbReference type="Proteomes" id="UP001153076">
    <property type="component" value="Unassembled WGS sequence"/>
</dbReference>
<name>A0A9Q1K2W7_9CARY</name>
<reference evidence="1" key="1">
    <citation type="submission" date="2022-04" db="EMBL/GenBank/DDBJ databases">
        <title>Carnegiea gigantea Genome sequencing and assembly v2.</title>
        <authorList>
            <person name="Copetti D."/>
            <person name="Sanderson M.J."/>
            <person name="Burquez A."/>
            <person name="Wojciechowski M.F."/>
        </authorList>
    </citation>
    <scope>NUCLEOTIDE SEQUENCE</scope>
    <source>
        <strain evidence="1">SGP5-SGP5p</strain>
        <tissue evidence="1">Aerial part</tissue>
    </source>
</reference>
<accession>A0A9Q1K2W7</accession>
<dbReference type="AlphaFoldDB" id="A0A9Q1K2W7"/>
<gene>
    <name evidence="1" type="ORF">Cgig2_014248</name>
</gene>
<dbReference type="PANTHER" id="PTHR47718:SF17">
    <property type="entry name" value="PROTEIN FAR1-RELATED SEQUENCE 5-LIKE"/>
    <property type="match status" value="1"/>
</dbReference>
<evidence type="ECO:0000313" key="1">
    <source>
        <dbReference type="EMBL" id="KAJ8435667.1"/>
    </source>
</evidence>
<evidence type="ECO:0000313" key="2">
    <source>
        <dbReference type="Proteomes" id="UP001153076"/>
    </source>
</evidence>
<sequence length="303" mass="34341">MVTTYDCDGNHSLNNLYLLREKWCPTFSKKNFSGGVLSLQRSESTNISIKRWLHATVNLCDFYNIFCGVVSEWREKENSENHKCFKGNVEMAFPWISLLKHTGFIYTIETYRLFEKEFIKGTSYDQDKLRSDTSDRVFRVSRATNLKIGKLQRSYQKMSQVFKNHSRGSLIKDPSGGLLLQVCYERFYNSICTITILIMNNVAHRYVIVAFSTLLQNGVPLCMNVSYGGSSSQGNVVPTLNLLSNSNPNDQSLRQSTIAAIGYCRSFYFDPRTAGGLTPMMFQSFIGQTPINGACNQSCNNDA</sequence>
<comment type="caution">
    <text evidence="1">The sequence shown here is derived from an EMBL/GenBank/DDBJ whole genome shotgun (WGS) entry which is preliminary data.</text>
</comment>
<dbReference type="EMBL" id="JAKOGI010000395">
    <property type="protein sequence ID" value="KAJ8435667.1"/>
    <property type="molecule type" value="Genomic_DNA"/>
</dbReference>
<proteinExistence type="predicted"/>
<dbReference type="PANTHER" id="PTHR47718">
    <property type="entry name" value="OS01G0519700 PROTEIN"/>
    <property type="match status" value="1"/>
</dbReference>